<feature type="compositionally biased region" description="Acidic residues" evidence="1">
    <location>
        <begin position="1067"/>
        <end position="1078"/>
    </location>
</feature>
<dbReference type="Proteomes" id="UP000192596">
    <property type="component" value="Unassembled WGS sequence"/>
</dbReference>
<feature type="compositionally biased region" description="Polar residues" evidence="1">
    <location>
        <begin position="1"/>
        <end position="18"/>
    </location>
</feature>
<proteinExistence type="predicted"/>
<feature type="compositionally biased region" description="Basic and acidic residues" evidence="1">
    <location>
        <begin position="351"/>
        <end position="360"/>
    </location>
</feature>
<feature type="compositionally biased region" description="Polar residues" evidence="1">
    <location>
        <begin position="67"/>
        <end position="85"/>
    </location>
</feature>
<feature type="region of interest" description="Disordered" evidence="1">
    <location>
        <begin position="701"/>
        <end position="1291"/>
    </location>
</feature>
<feature type="region of interest" description="Disordered" evidence="1">
    <location>
        <begin position="1"/>
        <end position="576"/>
    </location>
</feature>
<feature type="compositionally biased region" description="Basic and acidic residues" evidence="1">
    <location>
        <begin position="787"/>
        <end position="801"/>
    </location>
</feature>
<feature type="compositionally biased region" description="Polar residues" evidence="1">
    <location>
        <begin position="227"/>
        <end position="239"/>
    </location>
</feature>
<dbReference type="EMBL" id="NAJO01000067">
    <property type="protein sequence ID" value="OQN96385.1"/>
    <property type="molecule type" value="Genomic_DNA"/>
</dbReference>
<evidence type="ECO:0000313" key="2">
    <source>
        <dbReference type="EMBL" id="OQN96385.1"/>
    </source>
</evidence>
<gene>
    <name evidence="2" type="ORF">B0A48_17637</name>
</gene>
<feature type="compositionally biased region" description="Basic and acidic residues" evidence="1">
    <location>
        <begin position="410"/>
        <end position="421"/>
    </location>
</feature>
<dbReference type="InParanoid" id="A0A1V8SB37"/>
<feature type="compositionally biased region" description="Basic and acidic residues" evidence="1">
    <location>
        <begin position="102"/>
        <end position="116"/>
    </location>
</feature>
<name>A0A1V8SB37_9PEZI</name>
<feature type="compositionally biased region" description="Polar residues" evidence="1">
    <location>
        <begin position="738"/>
        <end position="747"/>
    </location>
</feature>
<comment type="caution">
    <text evidence="2">The sequence shown here is derived from an EMBL/GenBank/DDBJ whole genome shotgun (WGS) entry which is preliminary data.</text>
</comment>
<keyword evidence="3" id="KW-1185">Reference proteome</keyword>
<accession>A0A1V8SB37</accession>
<feature type="compositionally biased region" description="Low complexity" evidence="1">
    <location>
        <begin position="862"/>
        <end position="883"/>
    </location>
</feature>
<protein>
    <submittedName>
        <fullName evidence="2">Uncharacterized protein</fullName>
    </submittedName>
</protein>
<feature type="compositionally biased region" description="Low complexity" evidence="1">
    <location>
        <begin position="1115"/>
        <end position="1124"/>
    </location>
</feature>
<feature type="compositionally biased region" description="Low complexity" evidence="1">
    <location>
        <begin position="1222"/>
        <end position="1233"/>
    </location>
</feature>
<organism evidence="2 3">
    <name type="scientific">Cryoendolithus antarcticus</name>
    <dbReference type="NCBI Taxonomy" id="1507870"/>
    <lineage>
        <taxon>Eukaryota</taxon>
        <taxon>Fungi</taxon>
        <taxon>Dikarya</taxon>
        <taxon>Ascomycota</taxon>
        <taxon>Pezizomycotina</taxon>
        <taxon>Dothideomycetes</taxon>
        <taxon>Dothideomycetidae</taxon>
        <taxon>Cladosporiales</taxon>
        <taxon>Cladosporiaceae</taxon>
        <taxon>Cryoendolithus</taxon>
    </lineage>
</organism>
<feature type="compositionally biased region" description="Polar residues" evidence="1">
    <location>
        <begin position="817"/>
        <end position="832"/>
    </location>
</feature>
<dbReference type="STRING" id="1507870.A0A1V8SB37"/>
<sequence>MGSPTTQKPVHSSGSWFTQAAGMQDMSSVKPPIRPASAQGLQQYEASGIQSNLASTANRPVKKRQDLQSSQGSHFAQANGSVSNPTTTAMDTADTIMVYDPNSRKFVSEPRPKDYAPPRAQSPVQSRGPGPPPGVYDPSSRTITPKPPAARQQSSESLRSLPKTRPNIPPLVTTPLPPPRNPARVSSPEPMPASPRAMGFLQHQPSIVREEPEAESAAEASTAQPTKTSPSSNTINTSAGPAKRYVAPAVAHKRSESLDVPRSASDTSTRGRGNSQSPSRTTRFSATPLLDGVRHEPHRGVSPAKSAMKHSPSSSIREASPIVMTSPASGRAWSESSEDGLPRKKKNARVSFDEQPHELGKQAAPAQAKAIGRERSPALDNDMEELMKPRPALPSFGSVRRGQPEAPVKVTERPPARHEASSDQIVGAIIASGAARKQASHEPLPPEVTSREGPAYHSDESEDEMPLQGPAVATSNAESTVPAPVAKDFATQKSAPADPKEEAIPAISLQPPTPGIEEEAKKLGGASPPATPQPRPRSSFEEFAVPGSWGKDIEEPETVKAAIPAPPTSAASPIESAKLQELASQRAAAFVAAPAPANGVPDRTVPDLSDINETESDDSAAFSDAAEDFSDQEGGFASLDAMVKSPPPTSPILAKSPSSPTESPSIRQAARKGVVADESDVVTPNGDWTNATAYWSKLSRQQREQIERAHMSSDEEMTPRAAAQKPKKKKSAVKQSPTPIMTTSNVGASPPNVDIRRSAPLEQGQPVSAMKKSMRAPAGPTPATQHAETHLRGSMREKSPREGGVTMRSSLRGAPQQRPQSEVLPSSGSIQKKTLRPMSAGSSGPPAPMQQRPQSRASQTGPAPAMSASRSQPAPRAAPLPAANDSDSESSFRKARRPAGSATGGFAMKRSMRSGSIDSEQARPISPTPAAAAGKGRGSFSVRSLSPTGSFFGRNRQNLKESMRAGPPPAAGKTMRGPGSMGKPQPAAPAPRMAAGKPVTSGGGMSSRFKSRFNDSDDEDDTPRQTGRPMFRSRFADSDDDEPTSPMPTAAKLTPVRGIPRRKGQEDGDSTDLSGEEEDPRKAGRNRNKQSKPIVPDPADVEKAMAAARRNLGMTNGNTTTPTTKPEIEGANLAKGSLRKPAEPIRTESAQPVPGTPLETKQKRGFMGSLLRRNRNSSASVTQVPPMAPMGIAPGTPAQTSPQAAPPTPGSATPTRGKLVRRSSAQPSSPRPAAHLRGESFMSTATAPAGPAVAKIEEENWPLPPIPKITANGVSTGVDDENRPNTSDGIHEQAVKLARTMRPTIDRRSVSGTMAGELGGSSVVGSGMETIRERERSVGFADSVVEPKERTGVYSMRTGRKKKFGLLRRAFGLND</sequence>
<reference evidence="3" key="1">
    <citation type="submission" date="2017-03" db="EMBL/GenBank/DDBJ databases">
        <title>Genomes of endolithic fungi from Antarctica.</title>
        <authorList>
            <person name="Coleine C."/>
            <person name="Masonjones S."/>
            <person name="Stajich J.E."/>
        </authorList>
    </citation>
    <scope>NUCLEOTIDE SEQUENCE [LARGE SCALE GENOMIC DNA]</scope>
    <source>
        <strain evidence="3">CCFEE 5527</strain>
    </source>
</reference>
<feature type="compositionally biased region" description="Polar residues" evidence="1">
    <location>
        <begin position="656"/>
        <end position="666"/>
    </location>
</feature>
<feature type="compositionally biased region" description="Basic and acidic residues" evidence="1">
    <location>
        <begin position="701"/>
        <end position="713"/>
    </location>
</feature>
<feature type="compositionally biased region" description="Polar residues" evidence="1">
    <location>
        <begin position="264"/>
        <end position="285"/>
    </location>
</feature>
<evidence type="ECO:0000313" key="3">
    <source>
        <dbReference type="Proteomes" id="UP000192596"/>
    </source>
</evidence>
<feature type="compositionally biased region" description="Polar residues" evidence="1">
    <location>
        <begin position="851"/>
        <end position="861"/>
    </location>
</feature>
<feature type="compositionally biased region" description="Low complexity" evidence="1">
    <location>
        <begin position="86"/>
        <end position="97"/>
    </location>
</feature>
<feature type="compositionally biased region" description="Polar residues" evidence="1">
    <location>
        <begin position="39"/>
        <end position="58"/>
    </location>
</feature>
<feature type="region of interest" description="Disordered" evidence="1">
    <location>
        <begin position="593"/>
        <end position="689"/>
    </location>
</feature>
<evidence type="ECO:0000256" key="1">
    <source>
        <dbReference type="SAM" id="MobiDB-lite"/>
    </source>
</evidence>
<feature type="compositionally biased region" description="Low complexity" evidence="1">
    <location>
        <begin position="215"/>
        <end position="226"/>
    </location>
</feature>
<dbReference type="OrthoDB" id="5423926at2759"/>
<feature type="compositionally biased region" description="Low complexity" evidence="1">
    <location>
        <begin position="1193"/>
        <end position="1203"/>
    </location>
</feature>